<organism evidence="3 4">
    <name type="scientific">Polioptila caerulea</name>
    <name type="common">Blue-grey gnatcatcher</name>
    <dbReference type="NCBI Taxonomy" id="66707"/>
    <lineage>
        <taxon>Eukaryota</taxon>
        <taxon>Metazoa</taxon>
        <taxon>Chordata</taxon>
        <taxon>Craniata</taxon>
        <taxon>Vertebrata</taxon>
        <taxon>Euteleostomi</taxon>
        <taxon>Archelosauria</taxon>
        <taxon>Archosauria</taxon>
        <taxon>Dinosauria</taxon>
        <taxon>Saurischia</taxon>
        <taxon>Theropoda</taxon>
        <taxon>Coelurosauria</taxon>
        <taxon>Aves</taxon>
        <taxon>Neognathae</taxon>
        <taxon>Neoaves</taxon>
        <taxon>Telluraves</taxon>
        <taxon>Australaves</taxon>
        <taxon>Passeriformes</taxon>
        <taxon>Certhiidae</taxon>
        <taxon>Polioptilinae</taxon>
        <taxon>Polioptila</taxon>
    </lineage>
</organism>
<proteinExistence type="inferred from homology"/>
<evidence type="ECO:0000313" key="4">
    <source>
        <dbReference type="Proteomes" id="UP000573697"/>
    </source>
</evidence>
<dbReference type="EMBL" id="VYXF01008905">
    <property type="protein sequence ID" value="NWS32670.1"/>
    <property type="molecule type" value="Genomic_DNA"/>
</dbReference>
<name>A0A7K5EJ15_POLCE</name>
<protein>
    <submittedName>
        <fullName evidence="3">IGBP1 protein</fullName>
    </submittedName>
</protein>
<evidence type="ECO:0000256" key="2">
    <source>
        <dbReference type="SAM" id="MobiDB-lite"/>
    </source>
</evidence>
<evidence type="ECO:0000256" key="1">
    <source>
        <dbReference type="ARBA" id="ARBA00034730"/>
    </source>
</evidence>
<evidence type="ECO:0000313" key="3">
    <source>
        <dbReference type="EMBL" id="NWS32670.1"/>
    </source>
</evidence>
<keyword evidence="4" id="KW-1185">Reference proteome</keyword>
<dbReference type="GO" id="GO:0005829">
    <property type="term" value="C:cytosol"/>
    <property type="evidence" value="ECO:0007669"/>
    <property type="project" value="TreeGrafter"/>
</dbReference>
<feature type="region of interest" description="Disordered" evidence="2">
    <location>
        <begin position="128"/>
        <end position="147"/>
    </location>
</feature>
<comment type="caution">
    <text evidence="3">The sequence shown here is derived from an EMBL/GenBank/DDBJ whole genome shotgun (WGS) entry which is preliminary data.</text>
</comment>
<dbReference type="InterPro" id="IPR038511">
    <property type="entry name" value="TAP42/TAP46-like_sf"/>
</dbReference>
<feature type="non-terminal residue" evidence="3">
    <location>
        <position position="1"/>
    </location>
</feature>
<comment type="similarity">
    <text evidence="1">Belongs to the IGBP1/TAP42 family.</text>
</comment>
<feature type="compositionally biased region" description="Basic and acidic residues" evidence="2">
    <location>
        <begin position="324"/>
        <end position="339"/>
    </location>
</feature>
<dbReference type="GO" id="GO:0051721">
    <property type="term" value="F:protein phosphatase 2A binding"/>
    <property type="evidence" value="ECO:0007669"/>
    <property type="project" value="TreeGrafter"/>
</dbReference>
<gene>
    <name evidence="3" type="primary">Igbp1</name>
    <name evidence="3" type="ORF">POLCAE_R03134</name>
</gene>
<feature type="region of interest" description="Disordered" evidence="2">
    <location>
        <begin position="287"/>
        <end position="349"/>
    </location>
</feature>
<dbReference type="PANTHER" id="PTHR10933:SF9">
    <property type="entry name" value="IMMUNOGLOBULIN-BINDING PROTEIN 1"/>
    <property type="match status" value="1"/>
</dbReference>
<dbReference type="FunFam" id="1.25.40.540:FF:000003">
    <property type="entry name" value="Immunoglobulin (CD79A)-binding protein 1"/>
    <property type="match status" value="1"/>
</dbReference>
<feature type="non-terminal residue" evidence="3">
    <location>
        <position position="349"/>
    </location>
</feature>
<accession>A0A7K5EJ15</accession>
<sequence length="349" mass="38658">MMAEAGAGGPRLAELLALGRRLWEELEASTEPSSGAPAVQDKVRQGLDALQQAAAMVAQLELFSENEELEEIASADLKFLLLPALLGALTLKQVDLSRRKEHLESAREHFQRFLQLCRNYGLGSFQLPPGPAGEEAARSPSAKRDHAQPNLVAMAMTRTAKIERYKQKKELENKLASMSSSVESGTADEDQIREFYILQIQKWIGISLEEIESIEQELVILRGRDAARQAPAGPRGPSRPARAPVKPFILTRDAAQARVFGVGYPGLPTMTVDDWYEQRRKQGIVSQQGFGEPGSPPCPSPPAGASDEELQKQQQEAEEDDEEALRKARDWDDWKDTHPRGYGNRHNMG</sequence>
<dbReference type="GO" id="GO:0035303">
    <property type="term" value="P:regulation of dephosphorylation"/>
    <property type="evidence" value="ECO:0007669"/>
    <property type="project" value="TreeGrafter"/>
</dbReference>
<dbReference type="PANTHER" id="PTHR10933">
    <property type="entry name" value="IMMUNOGLOBULIN-BINDING PROTEIN 1"/>
    <property type="match status" value="1"/>
</dbReference>
<reference evidence="3 4" key="1">
    <citation type="submission" date="2019-09" db="EMBL/GenBank/DDBJ databases">
        <title>Bird 10,000 Genomes (B10K) Project - Family phase.</title>
        <authorList>
            <person name="Zhang G."/>
        </authorList>
    </citation>
    <scope>NUCLEOTIDE SEQUENCE [LARGE SCALE GENOMIC DNA]</scope>
    <source>
        <strain evidence="3">B10K-DU-001-66</strain>
        <tissue evidence="3">Muscle</tissue>
    </source>
</reference>
<dbReference type="Proteomes" id="UP000573697">
    <property type="component" value="Unassembled WGS sequence"/>
</dbReference>
<dbReference type="Gene3D" id="1.25.40.540">
    <property type="entry name" value="TAP42-like family"/>
    <property type="match status" value="1"/>
</dbReference>
<dbReference type="InterPro" id="IPR007304">
    <property type="entry name" value="TAP46-like"/>
</dbReference>
<dbReference type="Pfam" id="PF04177">
    <property type="entry name" value="TAP42"/>
    <property type="match status" value="1"/>
</dbReference>
<dbReference type="AlphaFoldDB" id="A0A7K5EJ15"/>
<dbReference type="GO" id="GO:0009966">
    <property type="term" value="P:regulation of signal transduction"/>
    <property type="evidence" value="ECO:0007669"/>
    <property type="project" value="InterPro"/>
</dbReference>